<evidence type="ECO:0000313" key="2">
    <source>
        <dbReference type="Proteomes" id="UP000749559"/>
    </source>
</evidence>
<dbReference type="GO" id="GO:0032367">
    <property type="term" value="P:intracellular cholesterol transport"/>
    <property type="evidence" value="ECO:0007669"/>
    <property type="project" value="InterPro"/>
</dbReference>
<dbReference type="InterPro" id="IPR040362">
    <property type="entry name" value="RELCH"/>
</dbReference>
<comment type="caution">
    <text evidence="1">The sequence shown here is derived from an EMBL/GenBank/DDBJ whole genome shotgun (WGS) entry which is preliminary data.</text>
</comment>
<evidence type="ECO:0000313" key="1">
    <source>
        <dbReference type="EMBL" id="CAH1780274.1"/>
    </source>
</evidence>
<dbReference type="GO" id="GO:0055037">
    <property type="term" value="C:recycling endosome"/>
    <property type="evidence" value="ECO:0007669"/>
    <property type="project" value="TreeGrafter"/>
</dbReference>
<organism evidence="1 2">
    <name type="scientific">Owenia fusiformis</name>
    <name type="common">Polychaete worm</name>
    <dbReference type="NCBI Taxonomy" id="6347"/>
    <lineage>
        <taxon>Eukaryota</taxon>
        <taxon>Metazoa</taxon>
        <taxon>Spiralia</taxon>
        <taxon>Lophotrochozoa</taxon>
        <taxon>Annelida</taxon>
        <taxon>Polychaeta</taxon>
        <taxon>Sedentaria</taxon>
        <taxon>Canalipalpata</taxon>
        <taxon>Sabellida</taxon>
        <taxon>Oweniida</taxon>
        <taxon>Oweniidae</taxon>
        <taxon>Owenia</taxon>
    </lineage>
</organism>
<dbReference type="OrthoDB" id="1695393at2759"/>
<protein>
    <submittedName>
        <fullName evidence="1">Uncharacterized protein</fullName>
    </submittedName>
</protein>
<dbReference type="GO" id="GO:0005802">
    <property type="term" value="C:trans-Golgi network"/>
    <property type="evidence" value="ECO:0007669"/>
    <property type="project" value="InterPro"/>
</dbReference>
<gene>
    <name evidence="1" type="ORF">OFUS_LOCUS6983</name>
</gene>
<proteinExistence type="predicted"/>
<dbReference type="PANTHER" id="PTHR32059">
    <property type="entry name" value="RAB11-BINDING PROTEIN RELCH"/>
    <property type="match status" value="1"/>
</dbReference>
<dbReference type="EMBL" id="CAIIXF020000003">
    <property type="protein sequence ID" value="CAH1780274.1"/>
    <property type="molecule type" value="Genomic_DNA"/>
</dbReference>
<dbReference type="Proteomes" id="UP000749559">
    <property type="component" value="Unassembled WGS sequence"/>
</dbReference>
<keyword evidence="2" id="KW-1185">Reference proteome</keyword>
<sequence>MWADELGKLQSDMLNALLDKIEDLVQGAVSSRSSSSVLPLDETKFNQHISIFEELVPFLFSSILLTGPYIDKIETVRDVTEVEIARFPKPSSQLTDLSTIVGSRATLARYIYLYEAYIAEEWFAPWDGFSWATDDMIPRLLKVLRMLDMSLPRVTHVLALLFNNMCRTFGKTFVHTKVHPIFKEVLTIPEEVM</sequence>
<reference evidence="1" key="1">
    <citation type="submission" date="2022-03" db="EMBL/GenBank/DDBJ databases">
        <authorList>
            <person name="Martin C."/>
        </authorList>
    </citation>
    <scope>NUCLEOTIDE SEQUENCE</scope>
</reference>
<dbReference type="AlphaFoldDB" id="A0A8S4NIL6"/>
<feature type="non-terminal residue" evidence="1">
    <location>
        <position position="1"/>
    </location>
</feature>
<name>A0A8S4NIL6_OWEFU</name>
<accession>A0A8S4NIL6</accession>
<dbReference type="PANTHER" id="PTHR32059:SF0">
    <property type="entry name" value="RAB11-BINDING PROTEIN RELCH"/>
    <property type="match status" value="1"/>
</dbReference>